<feature type="chain" id="PRO_5016404236" description="Phosphate starvation-inducible protein PsiF" evidence="2">
    <location>
        <begin position="21"/>
        <end position="71"/>
    </location>
</feature>
<dbReference type="OrthoDB" id="7283944at2"/>
<feature type="signal peptide" evidence="2">
    <location>
        <begin position="1"/>
        <end position="20"/>
    </location>
</feature>
<reference evidence="4" key="1">
    <citation type="submission" date="2018-06" db="EMBL/GenBank/DDBJ databases">
        <authorList>
            <person name="Khan S.A."/>
        </authorList>
    </citation>
    <scope>NUCLEOTIDE SEQUENCE [LARGE SCALE GENOMIC DNA]</scope>
    <source>
        <strain evidence="4">DB-1506</strain>
    </source>
</reference>
<feature type="region of interest" description="Disordered" evidence="1">
    <location>
        <begin position="22"/>
        <end position="55"/>
    </location>
</feature>
<dbReference type="EMBL" id="QLIX01000006">
    <property type="protein sequence ID" value="RAI59079.1"/>
    <property type="molecule type" value="Genomic_DNA"/>
</dbReference>
<sequence>MRRLALPLALVLFASLPALAAETKPQKAPSPAQQAQHEKMRQCSASAKEKALHGDPRKAFMKDCLSKHGAG</sequence>
<gene>
    <name evidence="3" type="ORF">DOO78_11135</name>
</gene>
<protein>
    <recommendedName>
        <fullName evidence="5">Phosphate starvation-inducible protein PsiF</fullName>
    </recommendedName>
</protein>
<dbReference type="RefSeq" id="WP_111469831.1">
    <property type="nucleotide sequence ID" value="NZ_QLIX01000006.1"/>
</dbReference>
<organism evidence="3 4">
    <name type="scientific">Roseicella frigidaeris</name>
    <dbReference type="NCBI Taxonomy" id="2230885"/>
    <lineage>
        <taxon>Bacteria</taxon>
        <taxon>Pseudomonadati</taxon>
        <taxon>Pseudomonadota</taxon>
        <taxon>Alphaproteobacteria</taxon>
        <taxon>Acetobacterales</taxon>
        <taxon>Roseomonadaceae</taxon>
        <taxon>Roseicella</taxon>
    </lineage>
</organism>
<accession>A0A327M8N5</accession>
<dbReference type="Pfam" id="PF07769">
    <property type="entry name" value="PsiF_repeat"/>
    <property type="match status" value="1"/>
</dbReference>
<proteinExistence type="predicted"/>
<evidence type="ECO:0000256" key="2">
    <source>
        <dbReference type="SAM" id="SignalP"/>
    </source>
</evidence>
<keyword evidence="4" id="KW-1185">Reference proteome</keyword>
<name>A0A327M8N5_9PROT</name>
<feature type="compositionally biased region" description="Low complexity" evidence="1">
    <location>
        <begin position="26"/>
        <end position="35"/>
    </location>
</feature>
<evidence type="ECO:0000313" key="4">
    <source>
        <dbReference type="Proteomes" id="UP000249065"/>
    </source>
</evidence>
<keyword evidence="2" id="KW-0732">Signal</keyword>
<dbReference type="InterPro" id="IPR011690">
    <property type="entry name" value="P_starv_induced_PsiF"/>
</dbReference>
<comment type="caution">
    <text evidence="3">The sequence shown here is derived from an EMBL/GenBank/DDBJ whole genome shotgun (WGS) entry which is preliminary data.</text>
</comment>
<dbReference type="AlphaFoldDB" id="A0A327M8N5"/>
<dbReference type="Proteomes" id="UP000249065">
    <property type="component" value="Unassembled WGS sequence"/>
</dbReference>
<evidence type="ECO:0000256" key="1">
    <source>
        <dbReference type="SAM" id="MobiDB-lite"/>
    </source>
</evidence>
<feature type="compositionally biased region" description="Basic and acidic residues" evidence="1">
    <location>
        <begin position="36"/>
        <end position="55"/>
    </location>
</feature>
<evidence type="ECO:0008006" key="5">
    <source>
        <dbReference type="Google" id="ProtNLM"/>
    </source>
</evidence>
<evidence type="ECO:0000313" key="3">
    <source>
        <dbReference type="EMBL" id="RAI59079.1"/>
    </source>
</evidence>